<sequence length="363" mass="39056">MEGSSIPTGSRLSAHVALLNAAVSLPAFAVIIVYVHTLLDFSPSEWTGFAWAVLAHVVVIGGVSEPLRRRALAPVLRYLDARAAKGSAPELSRDAFAAVIRLPQWFQRMMMCLWMVAALSLPVFMHIAGYAGWGLGYRSVVLLVAGMTGALISSVVLFFLLKRDLSPIRDDLARVIDDPEERRSLVTTLSLSSKVQVVTVSLVVASLVFSMTLAYAKTSMTVDTLAAEWELRMLAAIEERLSAAESSSSGGAAGARTPAPGDLAEGLGQVLATLVPDPDLLPYPARFELLDPARLEHLEAGEMRDLVEAVERGVREGSSSKGHQEAVWAWKVLPDERLLVASIPREALRSSLAGLRLVLGIVI</sequence>
<keyword evidence="1" id="KW-0812">Transmembrane</keyword>
<feature type="transmembrane region" description="Helical" evidence="1">
    <location>
        <begin position="12"/>
        <end position="36"/>
    </location>
</feature>
<dbReference type="AlphaFoldDB" id="X0SIU3"/>
<dbReference type="EMBL" id="BARS01005597">
    <property type="protein sequence ID" value="GAF75827.1"/>
    <property type="molecule type" value="Genomic_DNA"/>
</dbReference>
<feature type="transmembrane region" description="Helical" evidence="1">
    <location>
        <begin position="139"/>
        <end position="161"/>
    </location>
</feature>
<feature type="non-terminal residue" evidence="2">
    <location>
        <position position="363"/>
    </location>
</feature>
<reference evidence="2" key="1">
    <citation type="journal article" date="2014" name="Front. Microbiol.">
        <title>High frequency of phylogenetically diverse reductive dehalogenase-homologous genes in deep subseafloor sedimentary metagenomes.</title>
        <authorList>
            <person name="Kawai M."/>
            <person name="Futagami T."/>
            <person name="Toyoda A."/>
            <person name="Takaki Y."/>
            <person name="Nishi S."/>
            <person name="Hori S."/>
            <person name="Arai W."/>
            <person name="Tsubouchi T."/>
            <person name="Morono Y."/>
            <person name="Uchiyama I."/>
            <person name="Ito T."/>
            <person name="Fujiyama A."/>
            <person name="Inagaki F."/>
            <person name="Takami H."/>
        </authorList>
    </citation>
    <scope>NUCLEOTIDE SEQUENCE</scope>
    <source>
        <strain evidence="2">Expedition CK06-06</strain>
    </source>
</reference>
<comment type="caution">
    <text evidence="2">The sequence shown here is derived from an EMBL/GenBank/DDBJ whole genome shotgun (WGS) entry which is preliminary data.</text>
</comment>
<keyword evidence="1" id="KW-0472">Membrane</keyword>
<organism evidence="2">
    <name type="scientific">marine sediment metagenome</name>
    <dbReference type="NCBI Taxonomy" id="412755"/>
    <lineage>
        <taxon>unclassified sequences</taxon>
        <taxon>metagenomes</taxon>
        <taxon>ecological metagenomes</taxon>
    </lineage>
</organism>
<gene>
    <name evidence="2" type="ORF">S01H1_10981</name>
</gene>
<accession>X0SIU3</accession>
<feature type="transmembrane region" description="Helical" evidence="1">
    <location>
        <begin position="197"/>
        <end position="216"/>
    </location>
</feature>
<evidence type="ECO:0000256" key="1">
    <source>
        <dbReference type="SAM" id="Phobius"/>
    </source>
</evidence>
<protein>
    <submittedName>
        <fullName evidence="2">Uncharacterized protein</fullName>
    </submittedName>
</protein>
<keyword evidence="1" id="KW-1133">Transmembrane helix</keyword>
<evidence type="ECO:0000313" key="2">
    <source>
        <dbReference type="EMBL" id="GAF75827.1"/>
    </source>
</evidence>
<feature type="transmembrane region" description="Helical" evidence="1">
    <location>
        <begin position="111"/>
        <end position="133"/>
    </location>
</feature>
<feature type="transmembrane region" description="Helical" evidence="1">
    <location>
        <begin position="48"/>
        <end position="67"/>
    </location>
</feature>
<proteinExistence type="predicted"/>
<name>X0SIU3_9ZZZZ</name>